<dbReference type="GO" id="GO:0016020">
    <property type="term" value="C:membrane"/>
    <property type="evidence" value="ECO:0007669"/>
    <property type="project" value="UniProtKB-SubCell"/>
</dbReference>
<evidence type="ECO:0000259" key="6">
    <source>
        <dbReference type="PROSITE" id="PS50835"/>
    </source>
</evidence>
<dbReference type="InterPro" id="IPR013783">
    <property type="entry name" value="Ig-like_fold"/>
</dbReference>
<organism evidence="8 9">
    <name type="scientific">Eumeta variegata</name>
    <name type="common">Bagworm moth</name>
    <name type="synonym">Eumeta japonica</name>
    <dbReference type="NCBI Taxonomy" id="151549"/>
    <lineage>
        <taxon>Eukaryota</taxon>
        <taxon>Metazoa</taxon>
        <taxon>Ecdysozoa</taxon>
        <taxon>Arthropoda</taxon>
        <taxon>Hexapoda</taxon>
        <taxon>Insecta</taxon>
        <taxon>Pterygota</taxon>
        <taxon>Neoptera</taxon>
        <taxon>Endopterygota</taxon>
        <taxon>Lepidoptera</taxon>
        <taxon>Glossata</taxon>
        <taxon>Ditrysia</taxon>
        <taxon>Tineoidea</taxon>
        <taxon>Psychidae</taxon>
        <taxon>Oiketicinae</taxon>
        <taxon>Eumeta</taxon>
    </lineage>
</organism>
<dbReference type="InterPro" id="IPR036116">
    <property type="entry name" value="FN3_sf"/>
</dbReference>
<feature type="region of interest" description="Disordered" evidence="4">
    <location>
        <begin position="622"/>
        <end position="643"/>
    </location>
</feature>
<keyword evidence="3" id="KW-1015">Disulfide bond</keyword>
<protein>
    <submittedName>
        <fullName evidence="8">Nephrin</fullName>
    </submittedName>
</protein>
<feature type="transmembrane region" description="Helical" evidence="5">
    <location>
        <begin position="502"/>
        <end position="524"/>
    </location>
</feature>
<feature type="domain" description="Ig-like" evidence="6">
    <location>
        <begin position="198"/>
        <end position="290"/>
    </location>
</feature>
<evidence type="ECO:0000313" key="8">
    <source>
        <dbReference type="EMBL" id="GBP65502.1"/>
    </source>
</evidence>
<dbReference type="SUPFAM" id="SSF48726">
    <property type="entry name" value="Immunoglobulin"/>
    <property type="match status" value="4"/>
</dbReference>
<dbReference type="CDD" id="cd00096">
    <property type="entry name" value="Ig"/>
    <property type="match status" value="2"/>
</dbReference>
<dbReference type="Gene3D" id="2.60.40.10">
    <property type="entry name" value="Immunoglobulins"/>
    <property type="match status" value="4"/>
</dbReference>
<keyword evidence="5" id="KW-0812">Transmembrane</keyword>
<dbReference type="PROSITE" id="PS50835">
    <property type="entry name" value="IG_LIKE"/>
    <property type="match status" value="4"/>
</dbReference>
<sequence>MEMKRRDHTKLLEPYNEGDDLELLCEVHGGDPRPRVTWYLENTVIDDSYEQRADGTTTNALTFPNVGRQHLNARLVCQASNTNLAPPLARVLILDVNLRPLTVQIQNKARQVSADRSHQVECKSSGSRPSALITWWKGSKQLKRSAKNFSENNATLSILTFTPTAEDHDKILTCRTENPRIPDFLLEDKWRLNVHYVPIATLKLGSNLNADGIKEGDDVYFECSVRANPKSHRLKWYKDGVEIYHNATGGVIPSDQSLVLQSVTRASSGDYGCVAANAEGRGTSNPVSLQVRYVPVCKEHPDGEVHGALKQETVLFHCNVDSSPPPSGFHWTFNNSGEQIELPISSHFQNGYSSTLRYTPVKDIEYGTIACWARNSVGQQETPCVFTLIAAGPPSPLQNCTVLNQSLDTLQVECTEGFDGGLHQEFYMQILELPLLKIIYNISTNHTPPFFEVHGLETSRSYKLSLFAANAKGRSDVVSLYTVALLPDKYTSESRALLMSPVLAAFAALAAALAAAVCGVLTALYRRHAARQRHCGDTAKHSLGDALYMERGAGSLSPASESPYPLPEVKCDKYPPALADDVDPDIIPCNYDKKSICSEYVRLQVPRYSPYDAGRPLEVATGQPKSLTKSFSSQSISRTNRGVTARGPEIALSTAARGRPEVVTTARQVRESCI</sequence>
<dbReference type="PANTHER" id="PTHR23278">
    <property type="entry name" value="SIDESTEP PROTEIN"/>
    <property type="match status" value="1"/>
</dbReference>
<dbReference type="SMART" id="SM00409">
    <property type="entry name" value="IG"/>
    <property type="match status" value="4"/>
</dbReference>
<evidence type="ECO:0000259" key="7">
    <source>
        <dbReference type="PROSITE" id="PS50853"/>
    </source>
</evidence>
<dbReference type="InterPro" id="IPR003598">
    <property type="entry name" value="Ig_sub2"/>
</dbReference>
<dbReference type="InterPro" id="IPR003961">
    <property type="entry name" value="FN3_dom"/>
</dbReference>
<dbReference type="PANTHER" id="PTHR23278:SF28">
    <property type="entry name" value="SIDESTEP IV, ISOFORM C"/>
    <property type="match status" value="1"/>
</dbReference>
<dbReference type="InterPro" id="IPR003599">
    <property type="entry name" value="Ig_sub"/>
</dbReference>
<keyword evidence="9" id="KW-1185">Reference proteome</keyword>
<evidence type="ECO:0000256" key="1">
    <source>
        <dbReference type="ARBA" id="ARBA00004167"/>
    </source>
</evidence>
<comment type="subcellular location">
    <subcellularLocation>
        <location evidence="1">Membrane</location>
        <topology evidence="1">Single-pass membrane protein</topology>
    </subcellularLocation>
</comment>
<dbReference type="Proteomes" id="UP000299102">
    <property type="component" value="Unassembled WGS sequence"/>
</dbReference>
<dbReference type="Pfam" id="PF08205">
    <property type="entry name" value="C2-set_2"/>
    <property type="match status" value="1"/>
</dbReference>
<dbReference type="EMBL" id="BGZK01000930">
    <property type="protein sequence ID" value="GBP65502.1"/>
    <property type="molecule type" value="Genomic_DNA"/>
</dbReference>
<dbReference type="STRING" id="151549.A0A4C1XR93"/>
<name>A0A4C1XR93_EUMVA</name>
<feature type="compositionally biased region" description="Polar residues" evidence="4">
    <location>
        <begin position="623"/>
        <end position="642"/>
    </location>
</feature>
<gene>
    <name evidence="8" type="primary">NPHS1</name>
    <name evidence="8" type="ORF">EVAR_38841_1</name>
</gene>
<dbReference type="SUPFAM" id="SSF49265">
    <property type="entry name" value="Fibronectin type III"/>
    <property type="match status" value="1"/>
</dbReference>
<feature type="domain" description="Ig-like" evidence="6">
    <location>
        <begin position="17"/>
        <end position="93"/>
    </location>
</feature>
<keyword evidence="5" id="KW-1133">Transmembrane helix</keyword>
<evidence type="ECO:0000256" key="3">
    <source>
        <dbReference type="ARBA" id="ARBA00023157"/>
    </source>
</evidence>
<dbReference type="InterPro" id="IPR007110">
    <property type="entry name" value="Ig-like_dom"/>
</dbReference>
<comment type="caution">
    <text evidence="8">The sequence shown here is derived from an EMBL/GenBank/DDBJ whole genome shotgun (WGS) entry which is preliminary data.</text>
</comment>
<dbReference type="SMART" id="SM00408">
    <property type="entry name" value="IGc2"/>
    <property type="match status" value="3"/>
</dbReference>
<proteinExistence type="predicted"/>
<accession>A0A4C1XR93</accession>
<dbReference type="InterPro" id="IPR036179">
    <property type="entry name" value="Ig-like_dom_sf"/>
</dbReference>
<evidence type="ECO:0000256" key="5">
    <source>
        <dbReference type="SAM" id="Phobius"/>
    </source>
</evidence>
<dbReference type="OrthoDB" id="8825892at2759"/>
<dbReference type="InterPro" id="IPR013162">
    <property type="entry name" value="CD80_C2-set"/>
</dbReference>
<feature type="domain" description="Ig-like" evidence="6">
    <location>
        <begin position="295"/>
        <end position="387"/>
    </location>
</feature>
<reference evidence="8 9" key="1">
    <citation type="journal article" date="2019" name="Commun. Biol.">
        <title>The bagworm genome reveals a unique fibroin gene that provides high tensile strength.</title>
        <authorList>
            <person name="Kono N."/>
            <person name="Nakamura H."/>
            <person name="Ohtoshi R."/>
            <person name="Tomita M."/>
            <person name="Numata K."/>
            <person name="Arakawa K."/>
        </authorList>
    </citation>
    <scope>NUCLEOTIDE SEQUENCE [LARGE SCALE GENOMIC DNA]</scope>
</reference>
<keyword evidence="2 5" id="KW-0472">Membrane</keyword>
<feature type="domain" description="Fibronectin type-III" evidence="7">
    <location>
        <begin position="393"/>
        <end position="488"/>
    </location>
</feature>
<evidence type="ECO:0000256" key="2">
    <source>
        <dbReference type="ARBA" id="ARBA00023136"/>
    </source>
</evidence>
<dbReference type="AlphaFoldDB" id="A0A4C1XR93"/>
<evidence type="ECO:0000313" key="9">
    <source>
        <dbReference type="Proteomes" id="UP000299102"/>
    </source>
</evidence>
<evidence type="ECO:0000256" key="4">
    <source>
        <dbReference type="SAM" id="MobiDB-lite"/>
    </source>
</evidence>
<dbReference type="Pfam" id="PF13927">
    <property type="entry name" value="Ig_3"/>
    <property type="match status" value="3"/>
</dbReference>
<dbReference type="PROSITE" id="PS50853">
    <property type="entry name" value="FN3"/>
    <property type="match status" value="1"/>
</dbReference>
<feature type="domain" description="Ig-like" evidence="6">
    <location>
        <begin position="100"/>
        <end position="178"/>
    </location>
</feature>